<sequence length="218" mass="24917">MVQVNFTEEVELERVHNLSPHNRQEYLERVFAKFDTDGSGEIEYPELLAAMRFLGIQTSSFIVKKLFSDMDQDKSGTIDVEEFIEFFFKVKKLDDLKEELSHRRKQYIFRHRILNMYILVLFFTVFILVIIYLSDVATSGDSAIEGTQATSSSSSSSSQVTSKSSSTSPVVVAIFALSGILLITIAYVVIGPIIMLKYKRKQDEKNGKTQYLNRQRSI</sequence>
<proteinExistence type="predicted"/>
<evidence type="ECO:0000313" key="4">
    <source>
        <dbReference type="EMBL" id="KAF4660186.1"/>
    </source>
</evidence>
<dbReference type="InterPro" id="IPR011992">
    <property type="entry name" value="EF-hand-dom_pair"/>
</dbReference>
<dbReference type="SMART" id="SM00054">
    <property type="entry name" value="EFh"/>
    <property type="match status" value="2"/>
</dbReference>
<dbReference type="Proteomes" id="UP000591131">
    <property type="component" value="Unassembled WGS sequence"/>
</dbReference>
<protein>
    <recommendedName>
        <fullName evidence="3">EF-hand domain-containing protein</fullName>
    </recommendedName>
</protein>
<organism evidence="4 5">
    <name type="scientific">Perkinsus chesapeaki</name>
    <name type="common">Clam parasite</name>
    <name type="synonym">Perkinsus andrewsi</name>
    <dbReference type="NCBI Taxonomy" id="330153"/>
    <lineage>
        <taxon>Eukaryota</taxon>
        <taxon>Sar</taxon>
        <taxon>Alveolata</taxon>
        <taxon>Perkinsozoa</taxon>
        <taxon>Perkinsea</taxon>
        <taxon>Perkinsida</taxon>
        <taxon>Perkinsidae</taxon>
        <taxon>Perkinsus</taxon>
    </lineage>
</organism>
<reference evidence="4 5" key="1">
    <citation type="submission" date="2020-04" db="EMBL/GenBank/DDBJ databases">
        <title>Perkinsus chesapeaki whole genome sequence.</title>
        <authorList>
            <person name="Bogema D.R."/>
        </authorList>
    </citation>
    <scope>NUCLEOTIDE SEQUENCE [LARGE SCALE GENOMIC DNA]</scope>
    <source>
        <strain evidence="4">ATCC PRA-425</strain>
    </source>
</reference>
<keyword evidence="2" id="KW-0812">Transmembrane</keyword>
<dbReference type="InterPro" id="IPR002048">
    <property type="entry name" value="EF_hand_dom"/>
</dbReference>
<comment type="caution">
    <text evidence="4">The sequence shown here is derived from an EMBL/GenBank/DDBJ whole genome shotgun (WGS) entry which is preliminary data.</text>
</comment>
<keyword evidence="1" id="KW-0106">Calcium</keyword>
<evidence type="ECO:0000256" key="1">
    <source>
        <dbReference type="ARBA" id="ARBA00022837"/>
    </source>
</evidence>
<gene>
    <name evidence="4" type="ORF">FOL47_007269</name>
</gene>
<feature type="domain" description="EF-hand" evidence="3">
    <location>
        <begin position="58"/>
        <end position="93"/>
    </location>
</feature>
<feature type="non-terminal residue" evidence="4">
    <location>
        <position position="218"/>
    </location>
</feature>
<dbReference type="EMBL" id="JAAPAO010000423">
    <property type="protein sequence ID" value="KAF4660186.1"/>
    <property type="molecule type" value="Genomic_DNA"/>
</dbReference>
<dbReference type="OrthoDB" id="444540at2759"/>
<feature type="transmembrane region" description="Helical" evidence="2">
    <location>
        <begin position="113"/>
        <end position="133"/>
    </location>
</feature>
<dbReference type="InterPro" id="IPR018247">
    <property type="entry name" value="EF_Hand_1_Ca_BS"/>
</dbReference>
<dbReference type="PROSITE" id="PS50222">
    <property type="entry name" value="EF_HAND_2"/>
    <property type="match status" value="2"/>
</dbReference>
<dbReference type="CDD" id="cd00051">
    <property type="entry name" value="EFh"/>
    <property type="match status" value="1"/>
</dbReference>
<dbReference type="Pfam" id="PF13499">
    <property type="entry name" value="EF-hand_7"/>
    <property type="match status" value="1"/>
</dbReference>
<name>A0A7J6LM56_PERCH</name>
<dbReference type="GO" id="GO:0005509">
    <property type="term" value="F:calcium ion binding"/>
    <property type="evidence" value="ECO:0007669"/>
    <property type="project" value="InterPro"/>
</dbReference>
<feature type="domain" description="EF-hand" evidence="3">
    <location>
        <begin position="22"/>
        <end position="57"/>
    </location>
</feature>
<evidence type="ECO:0000313" key="5">
    <source>
        <dbReference type="Proteomes" id="UP000591131"/>
    </source>
</evidence>
<dbReference type="PROSITE" id="PS00018">
    <property type="entry name" value="EF_HAND_1"/>
    <property type="match status" value="2"/>
</dbReference>
<feature type="transmembrane region" description="Helical" evidence="2">
    <location>
        <begin position="170"/>
        <end position="196"/>
    </location>
</feature>
<keyword evidence="2" id="KW-1133">Transmembrane helix</keyword>
<dbReference type="SUPFAM" id="SSF47473">
    <property type="entry name" value="EF-hand"/>
    <property type="match status" value="1"/>
</dbReference>
<evidence type="ECO:0000259" key="3">
    <source>
        <dbReference type="PROSITE" id="PS50222"/>
    </source>
</evidence>
<keyword evidence="2" id="KW-0472">Membrane</keyword>
<evidence type="ECO:0000256" key="2">
    <source>
        <dbReference type="SAM" id="Phobius"/>
    </source>
</evidence>
<dbReference type="Gene3D" id="1.10.238.10">
    <property type="entry name" value="EF-hand"/>
    <property type="match status" value="1"/>
</dbReference>
<dbReference type="AlphaFoldDB" id="A0A7J6LM56"/>
<keyword evidence="5" id="KW-1185">Reference proteome</keyword>
<accession>A0A7J6LM56</accession>